<dbReference type="SUPFAM" id="SSF54518">
    <property type="entry name" value="Tubby C-terminal domain-like"/>
    <property type="match status" value="1"/>
</dbReference>
<evidence type="ECO:0000256" key="2">
    <source>
        <dbReference type="ARBA" id="ARBA00007129"/>
    </source>
</evidence>
<comment type="similarity">
    <text evidence="2 4">Belongs to the TUB family.</text>
</comment>
<dbReference type="FunFam" id="3.20.90.10:FF:000001">
    <property type="entry name" value="Tubby-like protein"/>
    <property type="match status" value="1"/>
</dbReference>
<dbReference type="InterPro" id="IPR000007">
    <property type="entry name" value="Tubby_C"/>
</dbReference>
<dbReference type="PANTHER" id="PTHR16517:SF7">
    <property type="entry name" value="PROTEIN KING TUBBY"/>
    <property type="match status" value="1"/>
</dbReference>
<comment type="subcellular location">
    <subcellularLocation>
        <location evidence="1">Cytoplasm</location>
    </subcellularLocation>
</comment>
<keyword evidence="3" id="KW-0963">Cytoplasm</keyword>
<evidence type="ECO:0000259" key="6">
    <source>
        <dbReference type="Pfam" id="PF01167"/>
    </source>
</evidence>
<gene>
    <name evidence="7" type="ORF">BpHYR1_006999</name>
</gene>
<dbReference type="OrthoDB" id="8775810at2759"/>
<dbReference type="GO" id="GO:0005737">
    <property type="term" value="C:cytoplasm"/>
    <property type="evidence" value="ECO:0007669"/>
    <property type="project" value="UniProtKB-SubCell"/>
</dbReference>
<protein>
    <recommendedName>
        <fullName evidence="4">Tubby-like protein</fullName>
    </recommendedName>
</protein>
<sequence>MDSLPGVIDDDYNISKIHSKGDRNLNKLEGRRNGANTIKANNSYLNKINHISSFGIQNHGFESDVKDSDRFSRYSRTPRSINIEAQSINIEKFEIDGVTKTETDDFNESSNSDFKPRAAFGDKSIKERTKKSEKKPKNKKPNSNDLEIENEISVDDDDLVIGPAKLRQSKTIKEDFSKKYDSSSEEEFVKKKNNPKDARKPKKETKQNAANSSEDETSVIHNAPSTSLKEKFEKYNEEQNLKEKTVINSAEFSEFFELLSENLQEFVFKPAPQNLTLKCRITRDKRGMDKGMYPSYFMHLEKEDGKKIFLLAARKRKRSKTANYLLSTDATDLNRNGENFVGKLRSNMFGTHFTLYNNGQNPTKNSPDDLIRSEIICIAYETNILGIKGPRKMSVIMPGMSLDHQRVEIKPRNENDTIVEKWKRKDMQDLVELRNKTPSWNEETQSYVLNFHGRVTQASVKNFQIVHPNDEDYIVMQFGRIDDEVFTCDFNYPMCAIQAFGIALSSFDGKLACE</sequence>
<evidence type="ECO:0000256" key="1">
    <source>
        <dbReference type="ARBA" id="ARBA00004496"/>
    </source>
</evidence>
<dbReference type="Pfam" id="PF01167">
    <property type="entry name" value="Tub"/>
    <property type="match status" value="1"/>
</dbReference>
<dbReference type="STRING" id="10195.A0A3M7QVL9"/>
<comment type="caution">
    <text evidence="7">The sequence shown here is derived from an EMBL/GenBank/DDBJ whole genome shotgun (WGS) entry which is preliminary data.</text>
</comment>
<evidence type="ECO:0000256" key="3">
    <source>
        <dbReference type="ARBA" id="ARBA00022490"/>
    </source>
</evidence>
<evidence type="ECO:0000256" key="4">
    <source>
        <dbReference type="RuleBase" id="RU361125"/>
    </source>
</evidence>
<dbReference type="EMBL" id="REGN01004995">
    <property type="protein sequence ID" value="RNA15279.1"/>
    <property type="molecule type" value="Genomic_DNA"/>
</dbReference>
<accession>A0A3M7QVL9</accession>
<dbReference type="GO" id="GO:0005929">
    <property type="term" value="C:cilium"/>
    <property type="evidence" value="ECO:0007669"/>
    <property type="project" value="TreeGrafter"/>
</dbReference>
<keyword evidence="8" id="KW-1185">Reference proteome</keyword>
<organism evidence="7 8">
    <name type="scientific">Brachionus plicatilis</name>
    <name type="common">Marine rotifer</name>
    <name type="synonym">Brachionus muelleri</name>
    <dbReference type="NCBI Taxonomy" id="10195"/>
    <lineage>
        <taxon>Eukaryota</taxon>
        <taxon>Metazoa</taxon>
        <taxon>Spiralia</taxon>
        <taxon>Gnathifera</taxon>
        <taxon>Rotifera</taxon>
        <taxon>Eurotatoria</taxon>
        <taxon>Monogononta</taxon>
        <taxon>Pseudotrocha</taxon>
        <taxon>Ploima</taxon>
        <taxon>Brachionidae</taxon>
        <taxon>Brachionus</taxon>
    </lineage>
</organism>
<evidence type="ECO:0000313" key="7">
    <source>
        <dbReference type="EMBL" id="RNA15279.1"/>
    </source>
</evidence>
<dbReference type="PROSITE" id="PS01200">
    <property type="entry name" value="TUB_1"/>
    <property type="match status" value="1"/>
</dbReference>
<proteinExistence type="inferred from homology"/>
<dbReference type="PROSITE" id="PS01201">
    <property type="entry name" value="TUB_2"/>
    <property type="match status" value="1"/>
</dbReference>
<feature type="region of interest" description="Disordered" evidence="5">
    <location>
        <begin position="102"/>
        <end position="150"/>
    </location>
</feature>
<dbReference type="Gene3D" id="3.20.90.10">
    <property type="entry name" value="Tubby Protein, Chain A"/>
    <property type="match status" value="1"/>
</dbReference>
<feature type="region of interest" description="Disordered" evidence="5">
    <location>
        <begin position="183"/>
        <end position="225"/>
    </location>
</feature>
<dbReference type="PANTHER" id="PTHR16517">
    <property type="entry name" value="TUBBY-RELATED"/>
    <property type="match status" value="1"/>
</dbReference>
<dbReference type="InterPro" id="IPR018066">
    <property type="entry name" value="Tubby_C_CS"/>
</dbReference>
<evidence type="ECO:0000256" key="5">
    <source>
        <dbReference type="SAM" id="MobiDB-lite"/>
    </source>
</evidence>
<dbReference type="GO" id="GO:0061512">
    <property type="term" value="P:protein localization to cilium"/>
    <property type="evidence" value="ECO:0007669"/>
    <property type="project" value="TreeGrafter"/>
</dbReference>
<feature type="compositionally biased region" description="Basic residues" evidence="5">
    <location>
        <begin position="128"/>
        <end position="140"/>
    </location>
</feature>
<evidence type="ECO:0000313" key="8">
    <source>
        <dbReference type="Proteomes" id="UP000276133"/>
    </source>
</evidence>
<dbReference type="Proteomes" id="UP000276133">
    <property type="component" value="Unassembled WGS sequence"/>
</dbReference>
<feature type="compositionally biased region" description="Basic and acidic residues" evidence="5">
    <location>
        <begin position="183"/>
        <end position="198"/>
    </location>
</feature>
<name>A0A3M7QVL9_BRAPC</name>
<dbReference type="InterPro" id="IPR025659">
    <property type="entry name" value="Tubby-like_C"/>
</dbReference>
<reference evidence="7 8" key="1">
    <citation type="journal article" date="2018" name="Sci. Rep.">
        <title>Genomic signatures of local adaptation to the degree of environmental predictability in rotifers.</title>
        <authorList>
            <person name="Franch-Gras L."/>
            <person name="Hahn C."/>
            <person name="Garcia-Roger E.M."/>
            <person name="Carmona M.J."/>
            <person name="Serra M."/>
            <person name="Gomez A."/>
        </authorList>
    </citation>
    <scope>NUCLEOTIDE SEQUENCE [LARGE SCALE GENOMIC DNA]</scope>
    <source>
        <strain evidence="7">HYR1</strain>
    </source>
</reference>
<dbReference type="PRINTS" id="PR01573">
    <property type="entry name" value="SUPERTUBBY"/>
</dbReference>
<dbReference type="AlphaFoldDB" id="A0A3M7QVL9"/>
<feature type="domain" description="Tubby C-terminal" evidence="6">
    <location>
        <begin position="268"/>
        <end position="508"/>
    </location>
</feature>